<feature type="coiled-coil region" evidence="7">
    <location>
        <begin position="208"/>
        <end position="235"/>
    </location>
</feature>
<dbReference type="Pfam" id="PF01171">
    <property type="entry name" value="ATP_bind_3"/>
    <property type="match status" value="1"/>
</dbReference>
<protein>
    <recommendedName>
        <fullName evidence="6">tRNA(Ile)-lysidine synthase</fullName>
        <ecNumber evidence="6">6.3.4.19</ecNumber>
    </recommendedName>
    <alternativeName>
        <fullName evidence="6">tRNA(Ile)-2-lysyl-cytidine synthase</fullName>
    </alternativeName>
    <alternativeName>
        <fullName evidence="6">tRNA(Ile)-lysidine synthetase</fullName>
    </alternativeName>
</protein>
<evidence type="ECO:0000256" key="7">
    <source>
        <dbReference type="SAM" id="Coils"/>
    </source>
</evidence>
<feature type="binding site" evidence="6">
    <location>
        <begin position="17"/>
        <end position="22"/>
    </location>
    <ligand>
        <name>ATP</name>
        <dbReference type="ChEBI" id="CHEBI:30616"/>
    </ligand>
</feature>
<dbReference type="HAMAP" id="MF_01161">
    <property type="entry name" value="tRNA_Ile_lys_synt"/>
    <property type="match status" value="1"/>
</dbReference>
<evidence type="ECO:0000313" key="10">
    <source>
        <dbReference type="Proteomes" id="UP000253689"/>
    </source>
</evidence>
<feature type="domain" description="tRNA(Ile)-lysidine/2-thiocytidine synthase N-terminal" evidence="8">
    <location>
        <begin position="11"/>
        <end position="202"/>
    </location>
</feature>
<keyword evidence="4 6" id="KW-0067">ATP-binding</keyword>
<proteinExistence type="inferred from homology"/>
<dbReference type="RefSeq" id="WP_114564065.1">
    <property type="nucleotide sequence ID" value="NZ_CP031088.1"/>
</dbReference>
<keyword evidence="6" id="KW-0963">Cytoplasm</keyword>
<dbReference type="EMBL" id="CP031088">
    <property type="protein sequence ID" value="AXF95029.1"/>
    <property type="molecule type" value="Genomic_DNA"/>
</dbReference>
<dbReference type="InterPro" id="IPR012094">
    <property type="entry name" value="tRNA_Ile_lys_synt"/>
</dbReference>
<comment type="subcellular location">
    <subcellularLocation>
        <location evidence="6">Cytoplasm</location>
    </subcellularLocation>
</comment>
<evidence type="ECO:0000256" key="4">
    <source>
        <dbReference type="ARBA" id="ARBA00022840"/>
    </source>
</evidence>
<dbReference type="CDD" id="cd01992">
    <property type="entry name" value="TilS_N"/>
    <property type="match status" value="1"/>
</dbReference>
<gene>
    <name evidence="9" type="primary">mesJ</name>
    <name evidence="6" type="synonym">tilS</name>
    <name evidence="9" type="ORF">SDAV_0013</name>
</gene>
<comment type="function">
    <text evidence="6">Ligates lysine onto the cytidine present at position 34 of the AUA codon-specific tRNA(Ile) that contains the anticodon CAU, in an ATP-dependent manner. Cytidine is converted to lysidine, thus changing the amino acid specificity of the tRNA from methionine to isoleucine.</text>
</comment>
<dbReference type="InterPro" id="IPR011063">
    <property type="entry name" value="TilS/TtcA_N"/>
</dbReference>
<keyword evidence="3 6" id="KW-0547">Nucleotide-binding</keyword>
<dbReference type="GO" id="GO:0032267">
    <property type="term" value="F:tRNA(Ile)-lysidine synthase activity"/>
    <property type="evidence" value="ECO:0007669"/>
    <property type="project" value="UniProtKB-EC"/>
</dbReference>
<accession>A0A345DLE1</accession>
<dbReference type="Proteomes" id="UP000253689">
    <property type="component" value="Chromosome"/>
</dbReference>
<sequence length="435" mass="52022">METKLLKQNEKYVIGVSGGPDSMFLLDNIYNNSELDINNFIVCLVNYQKRKDSDYDEQIVVEYCQKRNIKFYVKKVTAKDYEQYQTNSHNFQAVARSIRYDFFLQISEKYCCQGVLIAHNLTDHIETYILQKQRNAIFEYYGLNKTSYYYSQLFNKKLKILRIMLEISREEIIEYLFHQQINYAIDSTNILAIYNRNIIRNEIQDINLQDMLLEIEEKNKENEQLKLVAKNYLIENFGQINVTSFNALNNIQLQKIIIFNYFKINKVVYLIRNKKRKFLDEIIKELKSLKPNIILKINSRYSLIKSYDNFEIVNTELLELTTIQITPTTVLPIKWKENIINWGTKNKYDFMIAAAQWPITITNDLFLLRNAMINKMRLNRWFIKNKVPLLARKSYFVLDKDNNLIYANNLVDLKINKFINNTLAEKYNLFFFMIK</sequence>
<evidence type="ECO:0000259" key="8">
    <source>
        <dbReference type="Pfam" id="PF01171"/>
    </source>
</evidence>
<keyword evidence="10" id="KW-1185">Reference proteome</keyword>
<dbReference type="SUPFAM" id="SSF52402">
    <property type="entry name" value="Adenine nucleotide alpha hydrolases-like"/>
    <property type="match status" value="1"/>
</dbReference>
<dbReference type="InterPro" id="IPR012795">
    <property type="entry name" value="tRNA_Ile_lys_synt_N"/>
</dbReference>
<dbReference type="PANTHER" id="PTHR43033">
    <property type="entry name" value="TRNA(ILE)-LYSIDINE SYNTHASE-RELATED"/>
    <property type="match status" value="1"/>
</dbReference>
<dbReference type="NCBIfam" id="TIGR02432">
    <property type="entry name" value="lysidine_TilS_N"/>
    <property type="match status" value="1"/>
</dbReference>
<evidence type="ECO:0000256" key="1">
    <source>
        <dbReference type="ARBA" id="ARBA00022598"/>
    </source>
</evidence>
<name>A0A345DLE1_9MOLU</name>
<comment type="catalytic activity">
    <reaction evidence="5 6">
        <text>cytidine(34) in tRNA(Ile2) + L-lysine + ATP = lysidine(34) in tRNA(Ile2) + AMP + diphosphate + H(+)</text>
        <dbReference type="Rhea" id="RHEA:43744"/>
        <dbReference type="Rhea" id="RHEA-COMP:10625"/>
        <dbReference type="Rhea" id="RHEA-COMP:10670"/>
        <dbReference type="ChEBI" id="CHEBI:15378"/>
        <dbReference type="ChEBI" id="CHEBI:30616"/>
        <dbReference type="ChEBI" id="CHEBI:32551"/>
        <dbReference type="ChEBI" id="CHEBI:33019"/>
        <dbReference type="ChEBI" id="CHEBI:82748"/>
        <dbReference type="ChEBI" id="CHEBI:83665"/>
        <dbReference type="ChEBI" id="CHEBI:456215"/>
        <dbReference type="EC" id="6.3.4.19"/>
    </reaction>
</comment>
<organism evidence="9 10">
    <name type="scientific">Spiroplasma phoeniceum P40</name>
    <dbReference type="NCBI Taxonomy" id="1276259"/>
    <lineage>
        <taxon>Bacteria</taxon>
        <taxon>Bacillati</taxon>
        <taxon>Mycoplasmatota</taxon>
        <taxon>Mollicutes</taxon>
        <taxon>Entomoplasmatales</taxon>
        <taxon>Spiroplasmataceae</taxon>
        <taxon>Spiroplasma</taxon>
    </lineage>
</organism>
<dbReference type="AlphaFoldDB" id="A0A345DLE1"/>
<dbReference type="PANTHER" id="PTHR43033:SF1">
    <property type="entry name" value="TRNA(ILE)-LYSIDINE SYNTHASE-RELATED"/>
    <property type="match status" value="1"/>
</dbReference>
<dbReference type="Gene3D" id="3.40.50.620">
    <property type="entry name" value="HUPs"/>
    <property type="match status" value="1"/>
</dbReference>
<dbReference type="GO" id="GO:0005737">
    <property type="term" value="C:cytoplasm"/>
    <property type="evidence" value="ECO:0007669"/>
    <property type="project" value="UniProtKB-SubCell"/>
</dbReference>
<keyword evidence="7" id="KW-0175">Coiled coil</keyword>
<evidence type="ECO:0000256" key="5">
    <source>
        <dbReference type="ARBA" id="ARBA00048539"/>
    </source>
</evidence>
<evidence type="ECO:0000256" key="6">
    <source>
        <dbReference type="HAMAP-Rule" id="MF_01161"/>
    </source>
</evidence>
<evidence type="ECO:0000256" key="2">
    <source>
        <dbReference type="ARBA" id="ARBA00022694"/>
    </source>
</evidence>
<comment type="similarity">
    <text evidence="6">Belongs to the tRNA(Ile)-lysidine synthase family.</text>
</comment>
<dbReference type="GO" id="GO:0006400">
    <property type="term" value="P:tRNA modification"/>
    <property type="evidence" value="ECO:0007669"/>
    <property type="project" value="UniProtKB-UniRule"/>
</dbReference>
<keyword evidence="2 6" id="KW-0819">tRNA processing</keyword>
<dbReference type="EC" id="6.3.4.19" evidence="6"/>
<reference evidence="10" key="1">
    <citation type="submission" date="2018-07" db="EMBL/GenBank/DDBJ databases">
        <title>Complete Genome Sequence of Spiroplasma phoeniceum.</title>
        <authorList>
            <person name="Davis R.E."/>
            <person name="Shao J.Y."/>
            <person name="Zhao Y."/>
            <person name="Silver A."/>
            <person name="Stump z."/>
            <person name="Gasparich G."/>
        </authorList>
    </citation>
    <scope>NUCLEOTIDE SEQUENCE [LARGE SCALE GENOMIC DNA]</scope>
    <source>
        <strain evidence="10">P40</strain>
    </source>
</reference>
<dbReference type="InterPro" id="IPR014729">
    <property type="entry name" value="Rossmann-like_a/b/a_fold"/>
</dbReference>
<dbReference type="GO" id="GO:0005524">
    <property type="term" value="F:ATP binding"/>
    <property type="evidence" value="ECO:0007669"/>
    <property type="project" value="UniProtKB-UniRule"/>
</dbReference>
<keyword evidence="1 6" id="KW-0436">Ligase</keyword>
<dbReference type="KEGG" id="sphh:SDAV_0013"/>
<evidence type="ECO:0000313" key="9">
    <source>
        <dbReference type="EMBL" id="AXF95029.1"/>
    </source>
</evidence>
<evidence type="ECO:0000256" key="3">
    <source>
        <dbReference type="ARBA" id="ARBA00022741"/>
    </source>
</evidence>
<comment type="domain">
    <text evidence="6">The N-terminal region contains the highly conserved SGGXDS motif, predicted to be a P-loop motif involved in ATP binding.</text>
</comment>